<name>X1P1T7_9ZZZZ</name>
<accession>X1P1T7</accession>
<dbReference type="EMBL" id="BARV01029595">
    <property type="protein sequence ID" value="GAI32960.1"/>
    <property type="molecule type" value="Genomic_DNA"/>
</dbReference>
<comment type="caution">
    <text evidence="2">The sequence shown here is derived from an EMBL/GenBank/DDBJ whole genome shotgun (WGS) entry which is preliminary data.</text>
</comment>
<evidence type="ECO:0000313" key="2">
    <source>
        <dbReference type="EMBL" id="GAI32960.1"/>
    </source>
</evidence>
<sequence length="80" mass="8428">MPIPVRNAVVKAMIGTLVNVDAHGISLKASANSSSGIRSQPPDDRNALSTIKAAPPNNIKKLVIPSKIVRIVIPLGREPL</sequence>
<reference evidence="2" key="1">
    <citation type="journal article" date="2014" name="Front. Microbiol.">
        <title>High frequency of phylogenetically diverse reductive dehalogenase-homologous genes in deep subseafloor sedimentary metagenomes.</title>
        <authorList>
            <person name="Kawai M."/>
            <person name="Futagami T."/>
            <person name="Toyoda A."/>
            <person name="Takaki Y."/>
            <person name="Nishi S."/>
            <person name="Hori S."/>
            <person name="Arai W."/>
            <person name="Tsubouchi T."/>
            <person name="Morono Y."/>
            <person name="Uchiyama I."/>
            <person name="Ito T."/>
            <person name="Fujiyama A."/>
            <person name="Inagaki F."/>
            <person name="Takami H."/>
        </authorList>
    </citation>
    <scope>NUCLEOTIDE SEQUENCE</scope>
    <source>
        <strain evidence="2">Expedition CK06-06</strain>
    </source>
</reference>
<protein>
    <submittedName>
        <fullName evidence="2">Uncharacterized protein</fullName>
    </submittedName>
</protein>
<evidence type="ECO:0000256" key="1">
    <source>
        <dbReference type="SAM" id="MobiDB-lite"/>
    </source>
</evidence>
<gene>
    <name evidence="2" type="ORF">S06H3_47152</name>
</gene>
<feature type="region of interest" description="Disordered" evidence="1">
    <location>
        <begin position="30"/>
        <end position="50"/>
    </location>
</feature>
<proteinExistence type="predicted"/>
<dbReference type="AlphaFoldDB" id="X1P1T7"/>
<organism evidence="2">
    <name type="scientific">marine sediment metagenome</name>
    <dbReference type="NCBI Taxonomy" id="412755"/>
    <lineage>
        <taxon>unclassified sequences</taxon>
        <taxon>metagenomes</taxon>
        <taxon>ecological metagenomes</taxon>
    </lineage>
</organism>